<proteinExistence type="predicted"/>
<sequence length="262" mass="29380">MAFDGSRTFGVDGVIVVNLDRRPDRWEAFQVAWRDLLPWDQVVRLSASDGQQLTGYGRSPWFRGRKRDRTWAGRAGCALSHARALREAHERGWARVLIMEDDAIPAGDAGALLSALNSPGWDLLYLGAREPVGVQETCDGLVSVHGALDAHAYAVTETLRDWMIRRLPEEASIWPWIARERAVDRWMRREVGRNFRVKLCQPQVATQKECLSDITQRRAASYVACPDIATTPRPKPRPSEVARAGEVAADRVRAAVKRVVGF</sequence>
<organism evidence="1 2">
    <name type="scientific">Brevundimonas pondensis</name>
    <dbReference type="NCBI Taxonomy" id="2774189"/>
    <lineage>
        <taxon>Bacteria</taxon>
        <taxon>Pseudomonadati</taxon>
        <taxon>Pseudomonadota</taxon>
        <taxon>Alphaproteobacteria</taxon>
        <taxon>Caulobacterales</taxon>
        <taxon>Caulobacteraceae</taxon>
        <taxon>Brevundimonas</taxon>
    </lineage>
</organism>
<protein>
    <submittedName>
        <fullName evidence="1">Glycosyl transferase</fullName>
    </submittedName>
</protein>
<keyword evidence="2" id="KW-1185">Reference proteome</keyword>
<gene>
    <name evidence="1" type="ORF">IFE19_08085</name>
</gene>
<dbReference type="GO" id="GO:0016740">
    <property type="term" value="F:transferase activity"/>
    <property type="evidence" value="ECO:0007669"/>
    <property type="project" value="UniProtKB-KW"/>
</dbReference>
<reference evidence="1 2" key="1">
    <citation type="submission" date="2020-09" db="EMBL/GenBank/DDBJ databases">
        <title>Brevundimonas sp. LVF1 isolated from an oligotrophic pond in Goettingen, Germany.</title>
        <authorList>
            <person name="Friedrich I."/>
            <person name="Klassen A."/>
            <person name="Neubauer H."/>
            <person name="Schneider D."/>
            <person name="Hertel R."/>
            <person name="Daniel R."/>
        </authorList>
    </citation>
    <scope>NUCLEOTIDE SEQUENCE [LARGE SCALE GENOMIC DNA]</scope>
    <source>
        <strain evidence="1 2">LVF1</strain>
    </source>
</reference>
<dbReference type="RefSeq" id="WP_207827090.1">
    <property type="nucleotide sequence ID" value="NZ_CP062006.1"/>
</dbReference>
<dbReference type="Proteomes" id="UP000663942">
    <property type="component" value="Chromosome"/>
</dbReference>
<accession>A0ABX7SR19</accession>
<name>A0ABX7SR19_9CAUL</name>
<dbReference type="EMBL" id="CP062006">
    <property type="protein sequence ID" value="QTC89267.1"/>
    <property type="molecule type" value="Genomic_DNA"/>
</dbReference>
<keyword evidence="1" id="KW-0808">Transferase</keyword>
<evidence type="ECO:0000313" key="2">
    <source>
        <dbReference type="Proteomes" id="UP000663942"/>
    </source>
</evidence>
<evidence type="ECO:0000313" key="1">
    <source>
        <dbReference type="EMBL" id="QTC89267.1"/>
    </source>
</evidence>